<reference evidence="5 6" key="1">
    <citation type="submission" date="2023-06" db="EMBL/GenBank/DDBJ databases">
        <title>Parasedimentitalea psychrophila sp. nov., a psychrophilic bacterium isolated from deep-sea sediment.</title>
        <authorList>
            <person name="Li A."/>
        </authorList>
    </citation>
    <scope>NUCLEOTIDE SEQUENCE [LARGE SCALE GENOMIC DNA]</scope>
    <source>
        <strain evidence="5 6">QS115</strain>
        <plasmid evidence="5 6">pQS-1</plasmid>
    </source>
</reference>
<gene>
    <name evidence="5" type="ORF">QPJ95_23505</name>
</gene>
<keyword evidence="3" id="KW-1133">Transmembrane helix</keyword>
<dbReference type="RefSeq" id="WP_286018299.1">
    <property type="nucleotide sequence ID" value="NZ_CP127248.1"/>
</dbReference>
<keyword evidence="5" id="KW-0808">Transferase</keyword>
<evidence type="ECO:0000256" key="2">
    <source>
        <dbReference type="ARBA" id="ARBA00023169"/>
    </source>
</evidence>
<evidence type="ECO:0000259" key="4">
    <source>
        <dbReference type="Pfam" id="PF02397"/>
    </source>
</evidence>
<dbReference type="Pfam" id="PF02397">
    <property type="entry name" value="Bac_transf"/>
    <property type="match status" value="1"/>
</dbReference>
<dbReference type="GO" id="GO:0016780">
    <property type="term" value="F:phosphotransferase activity, for other substituted phosphate groups"/>
    <property type="evidence" value="ECO:0007669"/>
    <property type="project" value="TreeGrafter"/>
</dbReference>
<dbReference type="AlphaFoldDB" id="A0A9Y2P981"/>
<feature type="transmembrane region" description="Helical" evidence="3">
    <location>
        <begin position="86"/>
        <end position="112"/>
    </location>
</feature>
<keyword evidence="3" id="KW-0472">Membrane</keyword>
<feature type="domain" description="Bacterial sugar transferase" evidence="4">
    <location>
        <begin position="85"/>
        <end position="232"/>
    </location>
</feature>
<evidence type="ECO:0000313" key="6">
    <source>
        <dbReference type="Proteomes" id="UP001238334"/>
    </source>
</evidence>
<evidence type="ECO:0000313" key="5">
    <source>
        <dbReference type="EMBL" id="WIY27705.1"/>
    </source>
</evidence>
<keyword evidence="6" id="KW-1185">Reference proteome</keyword>
<organism evidence="5 6">
    <name type="scientific">Parasedimentitalea psychrophila</name>
    <dbReference type="NCBI Taxonomy" id="2997337"/>
    <lineage>
        <taxon>Bacteria</taxon>
        <taxon>Pseudomonadati</taxon>
        <taxon>Pseudomonadota</taxon>
        <taxon>Alphaproteobacteria</taxon>
        <taxon>Rhodobacterales</taxon>
        <taxon>Paracoccaceae</taxon>
        <taxon>Parasedimentitalea</taxon>
    </lineage>
</organism>
<accession>A0A9Y2P981</accession>
<dbReference type="GO" id="GO:0000271">
    <property type="term" value="P:polysaccharide biosynthetic process"/>
    <property type="evidence" value="ECO:0007669"/>
    <property type="project" value="UniProtKB-KW"/>
</dbReference>
<comment type="similarity">
    <text evidence="1">Belongs to the bacterial sugar transferase family.</text>
</comment>
<keyword evidence="5" id="KW-0614">Plasmid</keyword>
<proteinExistence type="inferred from homology"/>
<keyword evidence="2" id="KW-0270">Exopolysaccharide synthesis</keyword>
<protein>
    <submittedName>
        <fullName evidence="5">Sugar transferase</fullName>
    </submittedName>
</protein>
<name>A0A9Y2P981_9RHOB</name>
<keyword evidence="3" id="KW-0812">Transmembrane</keyword>
<evidence type="ECO:0000256" key="3">
    <source>
        <dbReference type="SAM" id="Phobius"/>
    </source>
</evidence>
<geneLocation type="plasmid" evidence="5 6">
    <name>pQS-1</name>
</geneLocation>
<sequence>MSYKKSELALRRYMFWGGDAKLAHQAQPEAPQSKALETVGQMAKTTPEYVVKKGEAGAVSGAPARSRQNRRATFGFLPRSERLHRLYNAALAGGLLVLALPLIGFISLLVYLTQGRPIFYRGLRTGQRGRPFEILKFRTLDTATAAMLTKDRVLPNGSGLETPLGGFLRETRLDELPQLLNVLRGDMNICGPRPVRPEIANMHRSKIRNYDARFNVKPGLLGPAQAFMGHGTPKAVRARLNAAMCSSPVSYQREFEMILLVPSCVIARAFSIFMNKLLAIGRKADAHHAVGNLAAETGVDVQYRCGGSGLYPVLRIDETHILLSEGCVAGSGALIITLPNGVKRMARICSERKVLGATGQWVLRYQPVSDYSHHILERYLLQRVVVPHHSHFLPGRLIRALRRKFGRIGRSPGLATLPEQRAKR</sequence>
<dbReference type="PANTHER" id="PTHR30576:SF0">
    <property type="entry name" value="UNDECAPRENYL-PHOSPHATE N-ACETYLGALACTOSAMINYL 1-PHOSPHATE TRANSFERASE-RELATED"/>
    <property type="match status" value="1"/>
</dbReference>
<dbReference type="Proteomes" id="UP001238334">
    <property type="component" value="Plasmid pQS-1"/>
</dbReference>
<evidence type="ECO:0000256" key="1">
    <source>
        <dbReference type="ARBA" id="ARBA00006464"/>
    </source>
</evidence>
<dbReference type="PANTHER" id="PTHR30576">
    <property type="entry name" value="COLANIC BIOSYNTHESIS UDP-GLUCOSE LIPID CARRIER TRANSFERASE"/>
    <property type="match status" value="1"/>
</dbReference>
<dbReference type="EMBL" id="CP127248">
    <property type="protein sequence ID" value="WIY27705.1"/>
    <property type="molecule type" value="Genomic_DNA"/>
</dbReference>
<dbReference type="InterPro" id="IPR003362">
    <property type="entry name" value="Bact_transf"/>
</dbReference>
<dbReference type="KEGG" id="ppso:QPJ95_23505"/>